<feature type="repeat" description="WD" evidence="3">
    <location>
        <begin position="751"/>
        <end position="784"/>
    </location>
</feature>
<evidence type="ECO:0000256" key="4">
    <source>
        <dbReference type="SAM" id="MobiDB-lite"/>
    </source>
</evidence>
<organism evidence="6 7">
    <name type="scientific">Diacronema lutheri</name>
    <name type="common">Unicellular marine alga</name>
    <name type="synonym">Monochrysis lutheri</name>
    <dbReference type="NCBI Taxonomy" id="2081491"/>
    <lineage>
        <taxon>Eukaryota</taxon>
        <taxon>Haptista</taxon>
        <taxon>Haptophyta</taxon>
        <taxon>Pavlovophyceae</taxon>
        <taxon>Pavlovales</taxon>
        <taxon>Pavlovaceae</taxon>
        <taxon>Diacronema</taxon>
    </lineage>
</organism>
<proteinExistence type="predicted"/>
<feature type="transmembrane region" description="Helical" evidence="5">
    <location>
        <begin position="1434"/>
        <end position="1454"/>
    </location>
</feature>
<dbReference type="InterPro" id="IPR015943">
    <property type="entry name" value="WD40/YVTN_repeat-like_dom_sf"/>
</dbReference>
<keyword evidence="1 3" id="KW-0853">WD repeat</keyword>
<name>A0A8J6CEK6_DIALT</name>
<dbReference type="OrthoDB" id="674604at2759"/>
<feature type="compositionally biased region" description="Basic and acidic residues" evidence="4">
    <location>
        <begin position="979"/>
        <end position="992"/>
    </location>
</feature>
<feature type="region of interest" description="Disordered" evidence="4">
    <location>
        <begin position="464"/>
        <end position="606"/>
    </location>
</feature>
<keyword evidence="5" id="KW-0812">Transmembrane</keyword>
<sequence>MRPRRGVEPGGGTAALSPAAQPAAQWHELAPLRRAATAREALSHVDHRALVRRNWRRLLQRPQLHGDHACSRQLRRRLTMALANQALRASPVDSDALQHLHPRTIVLISAPGPNQDNVVALIAAATLHLQEQSVLAAVICNGGGVHPTTGLKEARNRAALTRCILDYFGLHDVPVGIGERTAHAHTPWPHEYDFPGFGAVEDGQLCDGQELLVQTLELVEPRSLTLVVTSALSDVARLIRSHGALLRDKAAGEVQGRDKRWFLKTFCAVSHAHFEQMRGDELGENFPIGTSLDGTFKSYDVVTLLLALHEPSDRAQQLFAFDEAALLLNGTCHYLFVRERQLVPAQSVIEHLERVYQLAIGIGKWSARGRLQQTRSMLVAAIGALSHQAWQGHAGWVMCGVPAIVNRRECVCSGSRDGTVRMWDVWTGGCVKVLRPEQRALGTLAASGADSGGSAAAAAAAESVKRADAHGSRADHGTPAAASGASSASMASARAHSDRAHSDRAHSDRAHSDRAHSDRAHSDRAHSDRAHSDRAHSDRAHSDRAHSDRAHSDRAHSDRAHSDRAHSDRAHSDRTDGSSVGDGDARSGGSAHGWADEAPDDEHDDSGADLRVVRAHGEKLGVGARLRGALARMGNARAACRRAPRAQPPPPVWVTSIAKSPSHPHADTSTFFLGLDDGSLKVWSLAREGELSTLLLRDEMYAHPAQVSCLLIVDSGQSLLSAGGSELNDETGGPNDILQWDLKFSLVVAVYSAHARWVRSMAASSDGLWFFSASNDGTICKWRVFRTSDRVARTATRTAPTLVLRPAQLPSQRVFGEARKREWIRALAHSNGSLFSGGNDGLVRRWDADSGCEEAVYQGHKEKITALAVPQGVAPLFIFSGSNDCFIFQWSIARCTVLARIECRTPVTLIALALDAVSVNDVRSASGLTGREYRCRLFSGHYDSTMLMWHTTVVIDERRQSAARRATAAGGLSGPSALRADEAPKSLDDETVTHALSPPFPRRSRAASLAGRASMATGRLMVQLARSSHSSLGNSEMATTDDEGDDDSERSSAASATPTPLRPSSSTMLSAGSAYERAAPEVRALIDAGGTRLLAGSECADVAGKMARGPRCRARRARQNLGARQGSPPASETLIKTVPRSSAARFTHTPASSVLTAAIDGPMVTLLAVLYAMSHPMWRLANDDQLARGSAVLVRWAHSALGVKDIGTPSEEDAFAGFERMYALAVSLAILSIALFVGRLHERCVYALRTVDFEFQTDFTGLRGLGSTRVVYATYGGRCLYYVERFLVYFVIMLGGAGFFAISRYLLKVIECVDGVWRVNASYACFGAEHTKFLACSGLIFPAYILVACRMSASYNDVTHLCEVQDNFPSNAAMFRQLFTFWGSTVVKRAGLWTRHPVHGWKFGLTGRLCILVNWIADLLVEGFDAHVPNRLRWISVALWVLTAYILVAFTLRYQPMAEPFSSKVLVVFRAVLSSTYVALALTCALVLVTAADPSAPSWHTSRLRAWSLVSWATILLIAVPTAWLVASRRAWQNGDELIAERQAAVLQQGASDIGDDERRRWGLGSLSMRLPNSPCAKPGWNRVSTHVSQLLRMAQSPTSSRGSRDSSHDLPLPRMRAALGGMARSRSNSPRGQWPSEILPAQPTMASPMADRRAGSDEERAARTPTLSLLRRAVAASTSPLSTAPTAYVGHRKGAASAGLLTSDDEALLLRA</sequence>
<keyword evidence="7" id="KW-1185">Reference proteome</keyword>
<evidence type="ECO:0000256" key="1">
    <source>
        <dbReference type="ARBA" id="ARBA00022574"/>
    </source>
</evidence>
<evidence type="ECO:0000313" key="6">
    <source>
        <dbReference type="EMBL" id="KAG8464678.1"/>
    </source>
</evidence>
<feature type="region of interest" description="Disordered" evidence="4">
    <location>
        <begin position="966"/>
        <end position="1011"/>
    </location>
</feature>
<dbReference type="InterPro" id="IPR036452">
    <property type="entry name" value="Ribo_hydro-like"/>
</dbReference>
<keyword evidence="5" id="KW-1133">Transmembrane helix</keyword>
<feature type="transmembrane region" description="Helical" evidence="5">
    <location>
        <begin position="1286"/>
        <end position="1307"/>
    </location>
</feature>
<dbReference type="SMART" id="SM00320">
    <property type="entry name" value="WD40"/>
    <property type="match status" value="6"/>
</dbReference>
<dbReference type="Pfam" id="PF00400">
    <property type="entry name" value="WD40"/>
    <property type="match status" value="2"/>
</dbReference>
<keyword evidence="5" id="KW-0472">Membrane</keyword>
<comment type="caution">
    <text evidence="6">The sequence shown here is derived from an EMBL/GenBank/DDBJ whole genome shotgun (WGS) entry which is preliminary data.</text>
</comment>
<feature type="transmembrane region" description="Helical" evidence="5">
    <location>
        <begin position="1221"/>
        <end position="1240"/>
    </location>
</feature>
<dbReference type="Proteomes" id="UP000751190">
    <property type="component" value="Unassembled WGS sequence"/>
</dbReference>
<dbReference type="SUPFAM" id="SSF53590">
    <property type="entry name" value="Nucleoside hydrolase"/>
    <property type="match status" value="1"/>
</dbReference>
<feature type="region of interest" description="Disordered" evidence="4">
    <location>
        <begin position="1"/>
        <end position="22"/>
    </location>
</feature>
<feature type="region of interest" description="Disordered" evidence="4">
    <location>
        <begin position="1027"/>
        <end position="1073"/>
    </location>
</feature>
<protein>
    <submittedName>
        <fullName evidence="6">Uncharacterized protein</fullName>
    </submittedName>
</protein>
<feature type="compositionally biased region" description="Low complexity" evidence="4">
    <location>
        <begin position="480"/>
        <end position="494"/>
    </location>
</feature>
<gene>
    <name evidence="6" type="ORF">KFE25_010046</name>
</gene>
<dbReference type="EMBL" id="JAGTXO010000012">
    <property type="protein sequence ID" value="KAG8464678.1"/>
    <property type="molecule type" value="Genomic_DNA"/>
</dbReference>
<evidence type="ECO:0000313" key="7">
    <source>
        <dbReference type="Proteomes" id="UP000751190"/>
    </source>
</evidence>
<feature type="transmembrane region" description="Helical" evidence="5">
    <location>
        <begin position="1509"/>
        <end position="1527"/>
    </location>
</feature>
<dbReference type="InterPro" id="IPR011047">
    <property type="entry name" value="Quinoprotein_ADH-like_sf"/>
</dbReference>
<feature type="repeat" description="WD" evidence="3">
    <location>
        <begin position="411"/>
        <end position="433"/>
    </location>
</feature>
<feature type="compositionally biased region" description="Basic and acidic residues" evidence="4">
    <location>
        <begin position="1651"/>
        <end position="1663"/>
    </location>
</feature>
<feature type="compositionally biased region" description="Basic and acidic residues" evidence="4">
    <location>
        <begin position="464"/>
        <end position="476"/>
    </location>
</feature>
<evidence type="ECO:0000256" key="5">
    <source>
        <dbReference type="SAM" id="Phobius"/>
    </source>
</evidence>
<evidence type="ECO:0000256" key="3">
    <source>
        <dbReference type="PROSITE-ProRule" id="PRU00221"/>
    </source>
</evidence>
<reference evidence="6" key="1">
    <citation type="submission" date="2021-05" db="EMBL/GenBank/DDBJ databases">
        <title>The genome of the haptophyte Pavlova lutheri (Diacronema luteri, Pavlovales) - a model for lipid biosynthesis in eukaryotic algae.</title>
        <authorList>
            <person name="Hulatt C.J."/>
            <person name="Posewitz M.C."/>
        </authorList>
    </citation>
    <scope>NUCLEOTIDE SEQUENCE</scope>
    <source>
        <strain evidence="6">NIVA-4/92</strain>
    </source>
</reference>
<dbReference type="GO" id="GO:0016799">
    <property type="term" value="F:hydrolase activity, hydrolyzing N-glycosyl compounds"/>
    <property type="evidence" value="ECO:0007669"/>
    <property type="project" value="InterPro"/>
</dbReference>
<dbReference type="PROSITE" id="PS50082">
    <property type="entry name" value="WD_REPEATS_2"/>
    <property type="match status" value="2"/>
</dbReference>
<dbReference type="Gene3D" id="2.130.10.10">
    <property type="entry name" value="YVTN repeat-like/Quinoprotein amine dehydrogenase"/>
    <property type="match status" value="3"/>
</dbReference>
<dbReference type="PANTHER" id="PTHR19848:SF8">
    <property type="entry name" value="F-BOX AND WD REPEAT DOMAIN CONTAINING 7"/>
    <property type="match status" value="1"/>
</dbReference>
<dbReference type="PANTHER" id="PTHR19848">
    <property type="entry name" value="WD40 REPEAT PROTEIN"/>
    <property type="match status" value="1"/>
</dbReference>
<dbReference type="InterPro" id="IPR001680">
    <property type="entry name" value="WD40_rpt"/>
</dbReference>
<accession>A0A8J6CEK6</accession>
<feature type="region of interest" description="Disordered" evidence="4">
    <location>
        <begin position="1592"/>
        <end position="1667"/>
    </location>
</feature>
<dbReference type="Gene3D" id="3.90.245.10">
    <property type="entry name" value="Ribonucleoside hydrolase-like"/>
    <property type="match status" value="1"/>
</dbReference>
<feature type="compositionally biased region" description="Acidic residues" evidence="4">
    <location>
        <begin position="1039"/>
        <end position="1048"/>
    </location>
</feature>
<feature type="compositionally biased region" description="Basic and acidic residues" evidence="4">
    <location>
        <begin position="495"/>
        <end position="576"/>
    </location>
</feature>
<feature type="transmembrane region" description="Helical" evidence="5">
    <location>
        <begin position="1466"/>
        <end position="1489"/>
    </location>
</feature>
<dbReference type="SUPFAM" id="SSF50998">
    <property type="entry name" value="Quinoprotein alcohol dehydrogenase-like"/>
    <property type="match status" value="1"/>
</dbReference>
<evidence type="ECO:0000256" key="2">
    <source>
        <dbReference type="ARBA" id="ARBA00022737"/>
    </source>
</evidence>
<keyword evidence="2" id="KW-0677">Repeat</keyword>